<evidence type="ECO:0000256" key="2">
    <source>
        <dbReference type="SAM" id="Phobius"/>
    </source>
</evidence>
<reference evidence="3 4" key="1">
    <citation type="submission" date="2020-12" db="EMBL/GenBank/DDBJ databases">
        <title>FDA dAtabase for Regulatory Grade micrObial Sequences (FDA-ARGOS): Supporting development and validation of Infectious Disease Dx tests.</title>
        <authorList>
            <person name="Nelson B."/>
            <person name="Plummer A."/>
            <person name="Tallon L."/>
            <person name="Sadzewicz L."/>
            <person name="Zhao X."/>
            <person name="Boylan J."/>
            <person name="Ott S."/>
            <person name="Bowen H."/>
            <person name="Vavikolanu K."/>
            <person name="Mehta A."/>
            <person name="Aluvathingal J."/>
            <person name="Nadendla S."/>
            <person name="Myers T."/>
            <person name="Yan Y."/>
            <person name="Sichtig H."/>
        </authorList>
    </citation>
    <scope>NUCLEOTIDE SEQUENCE [LARGE SCALE GENOMIC DNA]</scope>
    <source>
        <strain evidence="3 4">FDAARGOS_1049</strain>
    </source>
</reference>
<feature type="compositionally biased region" description="Polar residues" evidence="1">
    <location>
        <begin position="94"/>
        <end position="106"/>
    </location>
</feature>
<evidence type="ECO:0000313" key="3">
    <source>
        <dbReference type="EMBL" id="QQC63170.1"/>
    </source>
</evidence>
<feature type="transmembrane region" description="Helical" evidence="2">
    <location>
        <begin position="12"/>
        <end position="31"/>
    </location>
</feature>
<gene>
    <name evidence="3" type="ORF">I6I06_12740</name>
</gene>
<keyword evidence="2" id="KW-0472">Membrane</keyword>
<name>A0A7T4T881_9BURK</name>
<keyword evidence="2" id="KW-1133">Transmembrane helix</keyword>
<keyword evidence="4" id="KW-1185">Reference proteome</keyword>
<evidence type="ECO:0000256" key="1">
    <source>
        <dbReference type="SAM" id="MobiDB-lite"/>
    </source>
</evidence>
<organism evidence="3 4">
    <name type="scientific">Paraburkholderia ginsengisoli</name>
    <dbReference type="NCBI Taxonomy" id="311231"/>
    <lineage>
        <taxon>Bacteria</taxon>
        <taxon>Pseudomonadati</taxon>
        <taxon>Pseudomonadota</taxon>
        <taxon>Betaproteobacteria</taxon>
        <taxon>Burkholderiales</taxon>
        <taxon>Burkholderiaceae</taxon>
        <taxon>Paraburkholderia</taxon>
    </lineage>
</organism>
<evidence type="ECO:0000313" key="4">
    <source>
        <dbReference type="Proteomes" id="UP000595610"/>
    </source>
</evidence>
<dbReference type="AlphaFoldDB" id="A0A7T4T881"/>
<accession>A0A7T4T881</accession>
<proteinExistence type="predicted"/>
<dbReference type="Proteomes" id="UP000595610">
    <property type="component" value="Chromosome 1"/>
</dbReference>
<feature type="region of interest" description="Disordered" evidence="1">
    <location>
        <begin position="72"/>
        <end position="106"/>
    </location>
</feature>
<dbReference type="EMBL" id="CP066075">
    <property type="protein sequence ID" value="QQC63170.1"/>
    <property type="molecule type" value="Genomic_DNA"/>
</dbReference>
<dbReference type="RefSeq" id="WP_042326986.1">
    <property type="nucleotide sequence ID" value="NZ_CP066075.1"/>
</dbReference>
<keyword evidence="2" id="KW-0812">Transmembrane</keyword>
<dbReference type="KEGG" id="pgis:I6I06_12740"/>
<protein>
    <submittedName>
        <fullName evidence="3">Uncharacterized protein</fullName>
    </submittedName>
</protein>
<sequence length="106" mass="11540">MALDNYDWLKIATSSAVIGSAMGAIINGLCARGKDKRERDRESYLAALLAVEDLETCVRSCVQMIYTDDEVQQEAGRRGNYDPLGPVELPLSRIQKTSSGSGCPQT</sequence>